<protein>
    <recommendedName>
        <fullName evidence="3">Nucleotide-diphospho-sugar transferase</fullName>
    </recommendedName>
</protein>
<evidence type="ECO:0000313" key="1">
    <source>
        <dbReference type="EMBL" id="SJZ52829.1"/>
    </source>
</evidence>
<evidence type="ECO:0000313" key="2">
    <source>
        <dbReference type="Proteomes" id="UP000190888"/>
    </source>
</evidence>
<organism evidence="1 2">
    <name type="scientific">Sediminibacterium ginsengisoli</name>
    <dbReference type="NCBI Taxonomy" id="413434"/>
    <lineage>
        <taxon>Bacteria</taxon>
        <taxon>Pseudomonadati</taxon>
        <taxon>Bacteroidota</taxon>
        <taxon>Chitinophagia</taxon>
        <taxon>Chitinophagales</taxon>
        <taxon>Chitinophagaceae</taxon>
        <taxon>Sediminibacterium</taxon>
    </lineage>
</organism>
<dbReference type="OrthoDB" id="9785375at2"/>
<keyword evidence="2" id="KW-1185">Reference proteome</keyword>
<dbReference type="STRING" id="413434.SAMN04488132_102451"/>
<dbReference type="Gene3D" id="3.90.550.10">
    <property type="entry name" value="Spore Coat Polysaccharide Biosynthesis Protein SpsA, Chain A"/>
    <property type="match status" value="1"/>
</dbReference>
<evidence type="ECO:0008006" key="3">
    <source>
        <dbReference type="Google" id="ProtNLM"/>
    </source>
</evidence>
<dbReference type="EMBL" id="FUWH01000002">
    <property type="protein sequence ID" value="SJZ52829.1"/>
    <property type="molecule type" value="Genomic_DNA"/>
</dbReference>
<proteinExistence type="predicted"/>
<dbReference type="InterPro" id="IPR029044">
    <property type="entry name" value="Nucleotide-diphossugar_trans"/>
</dbReference>
<reference evidence="1 2" key="1">
    <citation type="submission" date="2017-02" db="EMBL/GenBank/DDBJ databases">
        <authorList>
            <person name="Peterson S.W."/>
        </authorList>
    </citation>
    <scope>NUCLEOTIDE SEQUENCE [LARGE SCALE GENOMIC DNA]</scope>
    <source>
        <strain evidence="1 2">DSM 22335</strain>
    </source>
</reference>
<accession>A0A1T4LDK9</accession>
<name>A0A1T4LDK9_9BACT</name>
<sequence length="294" mass="34008">MLNTPVLFIIFNRPEQTAETFHAIRAARPARLFVSADGPRKNHPTDAANSSKCREIVKQVDWDCEVSYLFRDENMGCKLAVSGGITWFFEHVEQGIILEDDCLPLPSFFSFCETLLERYKNDERIMHISGNNFQLGKQRGDASYYFSRFPHIWGWASWRRAWNKFDITMSAYPSLLNNPDFVKYVDNFILPLTYSGQLNTWDSQWLCSVYANNGISILPNTNLVRNTGFAAQGSTNTSEYPRWFGKLTYGDINEIVHPAGIKLNDAADLFTKRNILSSFRMRVKQKLRKLFRRI</sequence>
<dbReference type="Proteomes" id="UP000190888">
    <property type="component" value="Unassembled WGS sequence"/>
</dbReference>
<dbReference type="SUPFAM" id="SSF53448">
    <property type="entry name" value="Nucleotide-diphospho-sugar transferases"/>
    <property type="match status" value="1"/>
</dbReference>
<dbReference type="RefSeq" id="WP_078830395.1">
    <property type="nucleotide sequence ID" value="NZ_FUWH01000002.1"/>
</dbReference>
<gene>
    <name evidence="1" type="ORF">SAMN04488132_102451</name>
</gene>
<dbReference type="AlphaFoldDB" id="A0A1T4LDK9"/>